<name>A0ABS5APH4_9PSEU</name>
<dbReference type="EMBL" id="JAGIOO010000001">
    <property type="protein sequence ID" value="MBP2478466.1"/>
    <property type="molecule type" value="Genomic_DNA"/>
</dbReference>
<evidence type="ECO:0000256" key="1">
    <source>
        <dbReference type="SAM" id="MobiDB-lite"/>
    </source>
</evidence>
<organism evidence="2 3">
    <name type="scientific">Crossiella equi</name>
    <dbReference type="NCBI Taxonomy" id="130796"/>
    <lineage>
        <taxon>Bacteria</taxon>
        <taxon>Bacillati</taxon>
        <taxon>Actinomycetota</taxon>
        <taxon>Actinomycetes</taxon>
        <taxon>Pseudonocardiales</taxon>
        <taxon>Pseudonocardiaceae</taxon>
        <taxon>Crossiella</taxon>
    </lineage>
</organism>
<feature type="region of interest" description="Disordered" evidence="1">
    <location>
        <begin position="78"/>
        <end position="124"/>
    </location>
</feature>
<accession>A0ABS5APH4</accession>
<proteinExistence type="predicted"/>
<keyword evidence="3" id="KW-1185">Reference proteome</keyword>
<evidence type="ECO:0000313" key="3">
    <source>
        <dbReference type="Proteomes" id="UP001519363"/>
    </source>
</evidence>
<gene>
    <name evidence="2" type="ORF">JOF53_007338</name>
</gene>
<protein>
    <submittedName>
        <fullName evidence="2">Uncharacterized protein</fullName>
    </submittedName>
</protein>
<reference evidence="2 3" key="1">
    <citation type="submission" date="2021-03" db="EMBL/GenBank/DDBJ databases">
        <title>Sequencing the genomes of 1000 actinobacteria strains.</title>
        <authorList>
            <person name="Klenk H.-P."/>
        </authorList>
    </citation>
    <scope>NUCLEOTIDE SEQUENCE [LARGE SCALE GENOMIC DNA]</scope>
    <source>
        <strain evidence="2 3">DSM 44580</strain>
    </source>
</reference>
<comment type="caution">
    <text evidence="2">The sequence shown here is derived from an EMBL/GenBank/DDBJ whole genome shotgun (WGS) entry which is preliminary data.</text>
</comment>
<dbReference type="Proteomes" id="UP001519363">
    <property type="component" value="Unassembled WGS sequence"/>
</dbReference>
<evidence type="ECO:0000313" key="2">
    <source>
        <dbReference type="EMBL" id="MBP2478466.1"/>
    </source>
</evidence>
<sequence>MTFNLGFLRAQVRLYDLRLPRLHASNREWAAKGAAVVRWVLPTPRQVVAFAGLGLVALVELIEWPVAVAIGLSNVVMNPAGEPDKDRQRQPSPESPGVSPASVQEPLTKAMEPSGAKAPTSIRK</sequence>